<keyword evidence="1" id="KW-0175">Coiled coil</keyword>
<keyword evidence="3" id="KW-1185">Reference proteome</keyword>
<dbReference type="RefSeq" id="WP_125057737.1">
    <property type="nucleotide sequence ID" value="NZ_BHZD01000001.1"/>
</dbReference>
<sequence>MANDDETPEQRIVLLQARLQHAQSELAQLARRRDELESALKYVLDKAGGAVTVTRQDRDRLRAVARVRMRYEPSDGSWHYELR</sequence>
<evidence type="ECO:0000256" key="1">
    <source>
        <dbReference type="SAM" id="Coils"/>
    </source>
</evidence>
<name>A0A401WEG9_STREY</name>
<organism evidence="2 3">
    <name type="scientific">Streptomyces paromomycinus</name>
    <name type="common">Streptomyces rimosus subsp. paromomycinus</name>
    <dbReference type="NCBI Taxonomy" id="92743"/>
    <lineage>
        <taxon>Bacteria</taxon>
        <taxon>Bacillati</taxon>
        <taxon>Actinomycetota</taxon>
        <taxon>Actinomycetes</taxon>
        <taxon>Kitasatosporales</taxon>
        <taxon>Streptomycetaceae</taxon>
        <taxon>Streptomyces</taxon>
    </lineage>
</organism>
<evidence type="ECO:0000313" key="2">
    <source>
        <dbReference type="EMBL" id="GCD47681.1"/>
    </source>
</evidence>
<dbReference type="EMBL" id="BHZD01000001">
    <property type="protein sequence ID" value="GCD47681.1"/>
    <property type="molecule type" value="Genomic_DNA"/>
</dbReference>
<dbReference type="Proteomes" id="UP000286746">
    <property type="component" value="Unassembled WGS sequence"/>
</dbReference>
<feature type="coiled-coil region" evidence="1">
    <location>
        <begin position="12"/>
        <end position="46"/>
    </location>
</feature>
<proteinExistence type="predicted"/>
<accession>A0A401WEG9</accession>
<dbReference type="AlphaFoldDB" id="A0A401WEG9"/>
<reference evidence="2 3" key="1">
    <citation type="submission" date="2018-11" db="EMBL/GenBank/DDBJ databases">
        <title>Whole genome sequence of Streptomyces paromomycinus NBRC 15454(T).</title>
        <authorList>
            <person name="Komaki H."/>
            <person name="Tamura T."/>
        </authorList>
    </citation>
    <scope>NUCLEOTIDE SEQUENCE [LARGE SCALE GENOMIC DNA]</scope>
    <source>
        <strain evidence="2 3">NBRC 15454</strain>
    </source>
</reference>
<comment type="caution">
    <text evidence="2">The sequence shown here is derived from an EMBL/GenBank/DDBJ whole genome shotgun (WGS) entry which is preliminary data.</text>
</comment>
<gene>
    <name evidence="2" type="ORF">GKJPGBOP_07474</name>
</gene>
<evidence type="ECO:0000313" key="3">
    <source>
        <dbReference type="Proteomes" id="UP000286746"/>
    </source>
</evidence>
<protein>
    <submittedName>
        <fullName evidence="2">Uncharacterized protein</fullName>
    </submittedName>
</protein>